<feature type="domain" description="Plant heme peroxidase family profile" evidence="12">
    <location>
        <begin position="55"/>
        <end position="116"/>
    </location>
</feature>
<dbReference type="EC" id="1.11.1.7" evidence="4"/>
<feature type="binding site" evidence="10">
    <location>
        <position position="88"/>
    </location>
    <ligand>
        <name>substrate</name>
    </ligand>
</feature>
<evidence type="ECO:0000256" key="1">
    <source>
        <dbReference type="ARBA" id="ARBA00000189"/>
    </source>
</evidence>
<dbReference type="PANTHER" id="PTHR31388">
    <property type="entry name" value="PEROXIDASE 72-RELATED"/>
    <property type="match status" value="1"/>
</dbReference>
<evidence type="ECO:0000256" key="4">
    <source>
        <dbReference type="ARBA" id="ARBA00012313"/>
    </source>
</evidence>
<comment type="caution">
    <text evidence="13">The sequence shown here is derived from an EMBL/GenBank/DDBJ whole genome shotgun (WGS) entry which is preliminary data.</text>
</comment>
<name>A0AAN7K8F8_TRANT</name>
<keyword evidence="5" id="KW-0575">Peroxidase</keyword>
<dbReference type="Proteomes" id="UP001346149">
    <property type="component" value="Unassembled WGS sequence"/>
</dbReference>
<dbReference type="PANTHER" id="PTHR31388:SF144">
    <property type="entry name" value="PEROXIDASE 67-RELATED"/>
    <property type="match status" value="1"/>
</dbReference>
<sequence length="131" mass="14090">MSEAAPSSWRMRSGGFANIVTLVVMITAISTLVGSASAQLSQNYYSKTCPKLFPSVYSVLGGPNWKVKLGRWDAKTASLSAANSGVIPPPTSTLNNLITRFQARGLSTKDMVVLSGYEGWAMCFTGYWSIL</sequence>
<evidence type="ECO:0000256" key="2">
    <source>
        <dbReference type="ARBA" id="ARBA00001913"/>
    </source>
</evidence>
<comment type="cofactor">
    <cofactor evidence="3">
        <name>heme b</name>
        <dbReference type="ChEBI" id="CHEBI:60344"/>
    </cofactor>
</comment>
<keyword evidence="7" id="KW-0479">Metal-binding</keyword>
<organism evidence="13 14">
    <name type="scientific">Trapa natans</name>
    <name type="common">Water chestnut</name>
    <dbReference type="NCBI Taxonomy" id="22666"/>
    <lineage>
        <taxon>Eukaryota</taxon>
        <taxon>Viridiplantae</taxon>
        <taxon>Streptophyta</taxon>
        <taxon>Embryophyta</taxon>
        <taxon>Tracheophyta</taxon>
        <taxon>Spermatophyta</taxon>
        <taxon>Magnoliopsida</taxon>
        <taxon>eudicotyledons</taxon>
        <taxon>Gunneridae</taxon>
        <taxon>Pentapetalae</taxon>
        <taxon>rosids</taxon>
        <taxon>malvids</taxon>
        <taxon>Myrtales</taxon>
        <taxon>Lythraceae</taxon>
        <taxon>Trapa</taxon>
    </lineage>
</organism>
<evidence type="ECO:0000256" key="7">
    <source>
        <dbReference type="ARBA" id="ARBA00022723"/>
    </source>
</evidence>
<evidence type="ECO:0000313" key="14">
    <source>
        <dbReference type="Proteomes" id="UP001346149"/>
    </source>
</evidence>
<dbReference type="AlphaFoldDB" id="A0AAN7K8F8"/>
<comment type="similarity">
    <text evidence="11">Belongs to the peroxidase family.</text>
</comment>
<evidence type="ECO:0000259" key="12">
    <source>
        <dbReference type="PROSITE" id="PS50873"/>
    </source>
</evidence>
<keyword evidence="14" id="KW-1185">Reference proteome</keyword>
<evidence type="ECO:0000256" key="6">
    <source>
        <dbReference type="ARBA" id="ARBA00022617"/>
    </source>
</evidence>
<dbReference type="GO" id="GO:0006979">
    <property type="term" value="P:response to oxidative stress"/>
    <property type="evidence" value="ECO:0007669"/>
    <property type="project" value="InterPro"/>
</dbReference>
<proteinExistence type="inferred from homology"/>
<evidence type="ECO:0000256" key="9">
    <source>
        <dbReference type="ARBA" id="ARBA00023004"/>
    </source>
</evidence>
<dbReference type="Gene3D" id="1.10.520.10">
    <property type="match status" value="1"/>
</dbReference>
<dbReference type="SUPFAM" id="SSF48113">
    <property type="entry name" value="Heme-dependent peroxidases"/>
    <property type="match status" value="1"/>
</dbReference>
<keyword evidence="6" id="KW-0349">Heme</keyword>
<gene>
    <name evidence="13" type="ORF">SAY86_008413</name>
</gene>
<evidence type="ECO:0000256" key="3">
    <source>
        <dbReference type="ARBA" id="ARBA00001970"/>
    </source>
</evidence>
<accession>A0AAN7K8F8</accession>
<comment type="cofactor">
    <cofactor evidence="2">
        <name>Ca(2+)</name>
        <dbReference type="ChEBI" id="CHEBI:29108"/>
    </cofactor>
</comment>
<evidence type="ECO:0000256" key="11">
    <source>
        <dbReference type="RuleBase" id="RU004241"/>
    </source>
</evidence>
<dbReference type="GO" id="GO:0140825">
    <property type="term" value="F:lactoperoxidase activity"/>
    <property type="evidence" value="ECO:0007669"/>
    <property type="project" value="UniProtKB-EC"/>
</dbReference>
<dbReference type="Pfam" id="PF00141">
    <property type="entry name" value="peroxidase"/>
    <property type="match status" value="1"/>
</dbReference>
<dbReference type="InterPro" id="IPR002016">
    <property type="entry name" value="Haem_peroxidase"/>
</dbReference>
<keyword evidence="9" id="KW-0408">Iron</keyword>
<comment type="catalytic activity">
    <reaction evidence="1">
        <text>2 a phenolic donor + H2O2 = 2 a phenolic radical donor + 2 H2O</text>
        <dbReference type="Rhea" id="RHEA:56136"/>
        <dbReference type="ChEBI" id="CHEBI:15377"/>
        <dbReference type="ChEBI" id="CHEBI:16240"/>
        <dbReference type="ChEBI" id="CHEBI:139520"/>
        <dbReference type="ChEBI" id="CHEBI:139521"/>
        <dbReference type="EC" id="1.11.1.7"/>
    </reaction>
</comment>
<dbReference type="InterPro" id="IPR000823">
    <property type="entry name" value="Peroxidase_pln"/>
</dbReference>
<evidence type="ECO:0000313" key="13">
    <source>
        <dbReference type="EMBL" id="KAK4762645.1"/>
    </source>
</evidence>
<dbReference type="PROSITE" id="PS50873">
    <property type="entry name" value="PEROXIDASE_4"/>
    <property type="match status" value="1"/>
</dbReference>
<dbReference type="EMBL" id="JAXQNO010000024">
    <property type="protein sequence ID" value="KAK4762645.1"/>
    <property type="molecule type" value="Genomic_DNA"/>
</dbReference>
<evidence type="ECO:0000256" key="5">
    <source>
        <dbReference type="ARBA" id="ARBA00022559"/>
    </source>
</evidence>
<dbReference type="InterPro" id="IPR010255">
    <property type="entry name" value="Haem_peroxidase_sf"/>
</dbReference>
<protein>
    <recommendedName>
        <fullName evidence="4">peroxidase</fullName>
        <ecNumber evidence="4">1.11.1.7</ecNumber>
    </recommendedName>
</protein>
<reference evidence="13 14" key="1">
    <citation type="journal article" date="2023" name="Hortic Res">
        <title>Pangenome of water caltrop reveals structural variations and asymmetric subgenome divergence after allopolyploidization.</title>
        <authorList>
            <person name="Zhang X."/>
            <person name="Chen Y."/>
            <person name="Wang L."/>
            <person name="Yuan Y."/>
            <person name="Fang M."/>
            <person name="Shi L."/>
            <person name="Lu R."/>
            <person name="Comes H.P."/>
            <person name="Ma Y."/>
            <person name="Chen Y."/>
            <person name="Huang G."/>
            <person name="Zhou Y."/>
            <person name="Zheng Z."/>
            <person name="Qiu Y."/>
        </authorList>
    </citation>
    <scope>NUCLEOTIDE SEQUENCE [LARGE SCALE GENOMIC DNA]</scope>
    <source>
        <strain evidence="13">F231</strain>
    </source>
</reference>
<keyword evidence="8" id="KW-0560">Oxidoreductase</keyword>
<dbReference type="GO" id="GO:0046872">
    <property type="term" value="F:metal ion binding"/>
    <property type="evidence" value="ECO:0007669"/>
    <property type="project" value="UniProtKB-KW"/>
</dbReference>
<dbReference type="GO" id="GO:0020037">
    <property type="term" value="F:heme binding"/>
    <property type="evidence" value="ECO:0007669"/>
    <property type="project" value="InterPro"/>
</dbReference>
<evidence type="ECO:0000256" key="10">
    <source>
        <dbReference type="PIRSR" id="PIRSR600823-2"/>
    </source>
</evidence>
<evidence type="ECO:0000256" key="8">
    <source>
        <dbReference type="ARBA" id="ARBA00023002"/>
    </source>
</evidence>